<dbReference type="InterPro" id="IPR035093">
    <property type="entry name" value="RelE/ParE_toxin_dom_sf"/>
</dbReference>
<evidence type="ECO:0000256" key="1">
    <source>
        <dbReference type="ARBA" id="ARBA00022649"/>
    </source>
</evidence>
<dbReference type="Gene3D" id="3.30.2310.20">
    <property type="entry name" value="RelE-like"/>
    <property type="match status" value="1"/>
</dbReference>
<protein>
    <submittedName>
        <fullName evidence="2">Type II toxin-antitoxin system RelE/ParE family toxin</fullName>
    </submittedName>
</protein>
<keyword evidence="3" id="KW-1185">Reference proteome</keyword>
<accession>A0A967EHE2</accession>
<name>A0A967EHE2_9RHOB</name>
<sequence length="105" mass="11347">MKYRIRFHPAAGDDLKSIAEMIASYAGPQAAERRLAEIEEVVLSLADTPHKGSIRAEIAPGLRAIPAGRKAVVAFTVDDATRTVFVHVVGYAGSNWVQRTSSRGQ</sequence>
<reference evidence="2" key="1">
    <citation type="submission" date="2020-03" db="EMBL/GenBank/DDBJ databases">
        <title>Roseovarius gahaiensis sp. nov., isolated from Gahai Saline Lake, China.</title>
        <authorList>
            <person name="Sun X."/>
        </authorList>
    </citation>
    <scope>NUCLEOTIDE SEQUENCE</scope>
    <source>
        <strain evidence="2">GH877</strain>
    </source>
</reference>
<dbReference type="EMBL" id="JAAORB010000046">
    <property type="protein sequence ID" value="NHQ75755.1"/>
    <property type="molecule type" value="Genomic_DNA"/>
</dbReference>
<dbReference type="AlphaFoldDB" id="A0A967EHE2"/>
<gene>
    <name evidence="2" type="ORF">HAT86_14980</name>
</gene>
<organism evidence="2 3">
    <name type="scientific">Roseovarius gahaiensis</name>
    <dbReference type="NCBI Taxonomy" id="2716691"/>
    <lineage>
        <taxon>Bacteria</taxon>
        <taxon>Pseudomonadati</taxon>
        <taxon>Pseudomonadota</taxon>
        <taxon>Alphaproteobacteria</taxon>
        <taxon>Rhodobacterales</taxon>
        <taxon>Roseobacteraceae</taxon>
        <taxon>Roseovarius</taxon>
    </lineage>
</organism>
<proteinExistence type="predicted"/>
<evidence type="ECO:0000313" key="2">
    <source>
        <dbReference type="EMBL" id="NHQ75755.1"/>
    </source>
</evidence>
<dbReference type="RefSeq" id="WP_167199656.1">
    <property type="nucleotide sequence ID" value="NZ_JAAORB010000046.1"/>
</dbReference>
<keyword evidence="1" id="KW-1277">Toxin-antitoxin system</keyword>
<dbReference type="InterPro" id="IPR007712">
    <property type="entry name" value="RelE/ParE_toxin"/>
</dbReference>
<evidence type="ECO:0000313" key="3">
    <source>
        <dbReference type="Proteomes" id="UP000639775"/>
    </source>
</evidence>
<comment type="caution">
    <text evidence="2">The sequence shown here is derived from an EMBL/GenBank/DDBJ whole genome shotgun (WGS) entry which is preliminary data.</text>
</comment>
<dbReference type="Pfam" id="PF05016">
    <property type="entry name" value="ParE_toxin"/>
    <property type="match status" value="1"/>
</dbReference>
<dbReference type="Proteomes" id="UP000639775">
    <property type="component" value="Unassembled WGS sequence"/>
</dbReference>